<name>A0ABW9RVT7_9BACT</name>
<evidence type="ECO:0000256" key="2">
    <source>
        <dbReference type="SAM" id="SignalP"/>
    </source>
</evidence>
<evidence type="ECO:0000256" key="1">
    <source>
        <dbReference type="SAM" id="MobiDB-lite"/>
    </source>
</evidence>
<sequence>MKKHILILAFLAVLGLGACTDNQTKEQVNDETKEIDAQSKTLGEDIDENDPDEVGKSDPVGDTLENK</sequence>
<evidence type="ECO:0000313" key="3">
    <source>
        <dbReference type="EMBL" id="MTI27364.1"/>
    </source>
</evidence>
<proteinExistence type="predicted"/>
<keyword evidence="2" id="KW-0732">Signal</keyword>
<dbReference type="EMBL" id="SMLW01000624">
    <property type="protein sequence ID" value="MTI27364.1"/>
    <property type="molecule type" value="Genomic_DNA"/>
</dbReference>
<feature type="compositionally biased region" description="Basic and acidic residues" evidence="1">
    <location>
        <begin position="23"/>
        <end position="37"/>
    </location>
</feature>
<gene>
    <name evidence="3" type="ORF">E1163_20580</name>
</gene>
<evidence type="ECO:0000313" key="4">
    <source>
        <dbReference type="Proteomes" id="UP000798808"/>
    </source>
</evidence>
<protein>
    <submittedName>
        <fullName evidence="3">Uncharacterized protein</fullName>
    </submittedName>
</protein>
<dbReference type="Proteomes" id="UP000798808">
    <property type="component" value="Unassembled WGS sequence"/>
</dbReference>
<comment type="caution">
    <text evidence="3">The sequence shown here is derived from an EMBL/GenBank/DDBJ whole genome shotgun (WGS) entry which is preliminary data.</text>
</comment>
<feature type="signal peptide" evidence="2">
    <location>
        <begin position="1"/>
        <end position="18"/>
    </location>
</feature>
<organism evidence="3 4">
    <name type="scientific">Fulvivirga kasyanovii</name>
    <dbReference type="NCBI Taxonomy" id="396812"/>
    <lineage>
        <taxon>Bacteria</taxon>
        <taxon>Pseudomonadati</taxon>
        <taxon>Bacteroidota</taxon>
        <taxon>Cytophagia</taxon>
        <taxon>Cytophagales</taxon>
        <taxon>Fulvivirgaceae</taxon>
        <taxon>Fulvivirga</taxon>
    </lineage>
</organism>
<keyword evidence="4" id="KW-1185">Reference proteome</keyword>
<feature type="chain" id="PRO_5047307540" evidence="2">
    <location>
        <begin position="19"/>
        <end position="67"/>
    </location>
</feature>
<reference evidence="3 4" key="1">
    <citation type="submission" date="2019-02" db="EMBL/GenBank/DDBJ databases">
        <authorList>
            <person name="Goldberg S.R."/>
            <person name="Haltli B.A."/>
            <person name="Correa H."/>
            <person name="Russell K.G."/>
        </authorList>
    </citation>
    <scope>NUCLEOTIDE SEQUENCE [LARGE SCALE GENOMIC DNA]</scope>
    <source>
        <strain evidence="3 4">JCM 16186</strain>
    </source>
</reference>
<feature type="region of interest" description="Disordered" evidence="1">
    <location>
        <begin position="21"/>
        <end position="67"/>
    </location>
</feature>
<dbReference type="RefSeq" id="WP_155174365.1">
    <property type="nucleotide sequence ID" value="NZ_BAAAFL010000017.1"/>
</dbReference>
<accession>A0ABW9RVT7</accession>
<dbReference type="PROSITE" id="PS51257">
    <property type="entry name" value="PROKAR_LIPOPROTEIN"/>
    <property type="match status" value="1"/>
</dbReference>